<comment type="caution">
    <text evidence="1">The sequence shown here is derived from an EMBL/GenBank/DDBJ whole genome shotgun (WGS) entry which is preliminary data.</text>
</comment>
<evidence type="ECO:0000313" key="1">
    <source>
        <dbReference type="EMBL" id="PCR99295.1"/>
    </source>
</evidence>
<gene>
    <name evidence="1" type="ORF">RT41_GL001936</name>
</gene>
<dbReference type="AlphaFoldDB" id="A0A2A5RJH9"/>
<sequence>MSVKIDKAMLDMHGIEGQSFDQFIKISPPKKRLNGEYFLPIIKKSDRM</sequence>
<evidence type="ECO:0000313" key="2">
    <source>
        <dbReference type="Proteomes" id="UP000218181"/>
    </source>
</evidence>
<name>A0A2A5RJH9_9LACT</name>
<proteinExistence type="predicted"/>
<protein>
    <submittedName>
        <fullName evidence="1">Uncharacterized protein</fullName>
    </submittedName>
</protein>
<keyword evidence="2" id="KW-1185">Reference proteome</keyword>
<dbReference type="EMBL" id="JXJU01000009">
    <property type="protein sequence ID" value="PCR99295.1"/>
    <property type="molecule type" value="Genomic_DNA"/>
</dbReference>
<organism evidence="1 2">
    <name type="scientific">Lactococcus fujiensis JCM 16395</name>
    <dbReference type="NCBI Taxonomy" id="1291764"/>
    <lineage>
        <taxon>Bacteria</taxon>
        <taxon>Bacillati</taxon>
        <taxon>Bacillota</taxon>
        <taxon>Bacilli</taxon>
        <taxon>Lactobacillales</taxon>
        <taxon>Streptococcaceae</taxon>
        <taxon>Lactococcus</taxon>
    </lineage>
</organism>
<reference evidence="1 2" key="1">
    <citation type="submission" date="2014-12" db="EMBL/GenBank/DDBJ databases">
        <title>Draft genome sequences of 10 type strains of Lactococcus.</title>
        <authorList>
            <person name="Sun Z."/>
            <person name="Zhong Z."/>
            <person name="Liu W."/>
            <person name="Zhang W."/>
            <person name="Zhang H."/>
        </authorList>
    </citation>
    <scope>NUCLEOTIDE SEQUENCE [LARGE SCALE GENOMIC DNA]</scope>
    <source>
        <strain evidence="1 2">JCM 16395</strain>
    </source>
</reference>
<accession>A0A2A5RJH9</accession>
<dbReference type="Proteomes" id="UP000218181">
    <property type="component" value="Unassembled WGS sequence"/>
</dbReference>